<proteinExistence type="predicted"/>
<sequence>MTFYKASKNRSQGRGSWSVIFRHPVRIDVSTGKAGRRVRRGLGTSSDVDADRMVDQLNHILSTPGLWEPTARTTALARFDERVVDIFYDGLEATEVDFAKLREQVLPLPDESEGYRRVLLLGTTGAGKTTVVRQILGTDPDTERFPSTSTAKTTVADTELITTDDQAYRAVVTFVPRDEVIDYLTENVSAAARAARREESDEKIRRCLLDHVNQRFRFSYVLGRGVSKVDDLDLADVDDDDDEADDINPDEYGAVDLATTDKVVTSAVVAVKAVVARYVGEITNELIGTGDGMQVLPEVAEADARDDERVLEELIEESLDRDLRQSDEFHAIVDSLVDEIEKRFAALDVGDLKRTRQGWPSTWSWESGDREVFIKAVARFSSNYAPLFGRLLTPLVNGIRVKGPFRPSWSSDPVRLVLVDGEGLGHTPKSVAALSAHVATQLRAVDAVLLVDNAKQPMQAAPVAALKSIVVAGEASKLHTLFTHFDQVEGDNLPTFGEREEHVMASVENVLNAIGDELSPSAERTLRHRFDEARYFVGGIHEPLSGRKRAGRRSIEQMNALLVALEHPEGTPDSGPSRPVLDAFALPLAVSAAAQSFHSRWRGLLGLKHNSEAPKEHWTRVKALSRRLAEGWRDEYDNLKPVADLSYQLQAQVYLLLQRPKRWTNGEPNDDEKQVALDSISSKLTSELVDLTRRRLRDEVRAGWQEAYLQSGPGSTFKRAQIIEHDIYSRGAPIPSVSASPDQNSFLRDVVGVVTTVVNECGGVLE</sequence>
<organism evidence="1">
    <name type="scientific">Gordonia amarae</name>
    <dbReference type="NCBI Taxonomy" id="36821"/>
    <lineage>
        <taxon>Bacteria</taxon>
        <taxon>Bacillati</taxon>
        <taxon>Actinomycetota</taxon>
        <taxon>Actinomycetes</taxon>
        <taxon>Mycobacteriales</taxon>
        <taxon>Gordoniaceae</taxon>
        <taxon>Gordonia</taxon>
    </lineage>
</organism>
<gene>
    <name evidence="1" type="ORF">GII30_20080</name>
</gene>
<dbReference type="RefSeq" id="WP_005184754.1">
    <property type="nucleotide sequence ID" value="NZ_CP045804.1"/>
</dbReference>
<evidence type="ECO:0000313" key="1">
    <source>
        <dbReference type="EMBL" id="QHN41157.1"/>
    </source>
</evidence>
<accession>A0A857MP04</accession>
<dbReference type="InterPro" id="IPR027417">
    <property type="entry name" value="P-loop_NTPase"/>
</dbReference>
<reference evidence="1" key="1">
    <citation type="journal article" date="2021" name="Nat. Microbiol.">
        <title>Cocultivation of an ultrasmall environmental parasitic bacterium with lytic ability against bacteria associated with wastewater foams.</title>
        <authorList>
            <person name="Batinovic S."/>
            <person name="Rose J.J.A."/>
            <person name="Ratcliffe J."/>
            <person name="Seviour R.J."/>
            <person name="Petrovski S."/>
        </authorList>
    </citation>
    <scope>NUCLEOTIDE SEQUENCE</scope>
    <source>
        <strain evidence="1">CON44</strain>
    </source>
</reference>
<dbReference type="AlphaFoldDB" id="A0A857MP04"/>
<dbReference type="EMBL" id="CP045810">
    <property type="protein sequence ID" value="QHN41157.1"/>
    <property type="molecule type" value="Genomic_DNA"/>
</dbReference>
<dbReference type="Gene3D" id="3.40.50.300">
    <property type="entry name" value="P-loop containing nucleotide triphosphate hydrolases"/>
    <property type="match status" value="1"/>
</dbReference>
<dbReference type="SUPFAM" id="SSF52540">
    <property type="entry name" value="P-loop containing nucleoside triphosphate hydrolases"/>
    <property type="match status" value="2"/>
</dbReference>
<protein>
    <submittedName>
        <fullName evidence="1">Uncharacterized protein</fullName>
    </submittedName>
</protein>
<name>A0A857MP04_9ACTN</name>